<dbReference type="InterPro" id="IPR009520">
    <property type="entry name" value="DUF1140"/>
</dbReference>
<name>A0AAX2KM01_ENTFL</name>
<proteinExistence type="predicted"/>
<dbReference type="EMBL" id="UGIX01000001">
    <property type="protein sequence ID" value="STP63468.1"/>
    <property type="molecule type" value="Genomic_DNA"/>
</dbReference>
<comment type="caution">
    <text evidence="1">The sequence shown here is derived from an EMBL/GenBank/DDBJ whole genome shotgun (WGS) entry which is preliminary data.</text>
</comment>
<organism evidence="1 2">
    <name type="scientific">Enterococcus faecalis</name>
    <name type="common">Streptococcus faecalis</name>
    <dbReference type="NCBI Taxonomy" id="1351"/>
    <lineage>
        <taxon>Bacteria</taxon>
        <taxon>Bacillati</taxon>
        <taxon>Bacillota</taxon>
        <taxon>Bacilli</taxon>
        <taxon>Lactobacillales</taxon>
        <taxon>Enterococcaceae</taxon>
        <taxon>Enterococcus</taxon>
    </lineage>
</organism>
<dbReference type="AlphaFoldDB" id="A0AAX2KM01"/>
<evidence type="ECO:0000313" key="2">
    <source>
        <dbReference type="Proteomes" id="UP000254396"/>
    </source>
</evidence>
<reference evidence="1 2" key="1">
    <citation type="submission" date="2018-06" db="EMBL/GenBank/DDBJ databases">
        <authorList>
            <consortium name="Pathogen Informatics"/>
            <person name="Doyle S."/>
        </authorList>
    </citation>
    <scope>NUCLEOTIDE SEQUENCE [LARGE SCALE GENOMIC DNA]</scope>
    <source>
        <strain evidence="1 2">NCTC13379</strain>
    </source>
</reference>
<accession>A0AAX2KM01</accession>
<dbReference type="Proteomes" id="UP000254396">
    <property type="component" value="Unassembled WGS sequence"/>
</dbReference>
<gene>
    <name evidence="1" type="ORF">NCTC13379_00283</name>
</gene>
<dbReference type="Pfam" id="PF06600">
    <property type="entry name" value="DUF1140"/>
    <property type="match status" value="1"/>
</dbReference>
<protein>
    <submittedName>
        <fullName evidence="1">Protein of uncharacterized function (DUF1140)</fullName>
    </submittedName>
</protein>
<evidence type="ECO:0000313" key="1">
    <source>
        <dbReference type="EMBL" id="STP63468.1"/>
    </source>
</evidence>
<dbReference type="RefSeq" id="WP_002379960.1">
    <property type="nucleotide sequence ID" value="NZ_AP026714.1"/>
</dbReference>
<sequence length="117" mass="13900">MNYAHEMPALTAEDIVKSRLHLIVKDLFKEVFKTNNRINRCREKISSSSLCDGTNRYWKAQENLDASIREKSFLLHQLLQLDVSYRWTEKLHQDRYSFVTDYVAVLVELNELKHERG</sequence>